<keyword evidence="3" id="KW-0804">Transcription</keyword>
<dbReference type="Pfam" id="PF00440">
    <property type="entry name" value="TetR_N"/>
    <property type="match status" value="1"/>
</dbReference>
<name>A0A0M2HD91_9MICO</name>
<evidence type="ECO:0000256" key="2">
    <source>
        <dbReference type="ARBA" id="ARBA00023125"/>
    </source>
</evidence>
<evidence type="ECO:0000259" key="5">
    <source>
        <dbReference type="PROSITE" id="PS50977"/>
    </source>
</evidence>
<gene>
    <name evidence="6" type="primary">rutR_1</name>
    <name evidence="6" type="ORF">RS81_00516</name>
</gene>
<dbReference type="AlphaFoldDB" id="A0A0M2HD91"/>
<evidence type="ECO:0000256" key="4">
    <source>
        <dbReference type="PROSITE-ProRule" id="PRU00335"/>
    </source>
</evidence>
<proteinExistence type="predicted"/>
<evidence type="ECO:0000313" key="6">
    <source>
        <dbReference type="EMBL" id="KJL44522.1"/>
    </source>
</evidence>
<evidence type="ECO:0000313" key="7">
    <source>
        <dbReference type="Proteomes" id="UP000033956"/>
    </source>
</evidence>
<dbReference type="Proteomes" id="UP000033956">
    <property type="component" value="Unassembled WGS sequence"/>
</dbReference>
<evidence type="ECO:0000256" key="3">
    <source>
        <dbReference type="ARBA" id="ARBA00023163"/>
    </source>
</evidence>
<feature type="DNA-binding region" description="H-T-H motif" evidence="4">
    <location>
        <begin position="34"/>
        <end position="53"/>
    </location>
</feature>
<dbReference type="PRINTS" id="PR00455">
    <property type="entry name" value="HTHTETR"/>
</dbReference>
<dbReference type="EMBL" id="JYIZ01000031">
    <property type="protein sequence ID" value="KJL44522.1"/>
    <property type="molecule type" value="Genomic_DNA"/>
</dbReference>
<dbReference type="PATRIC" id="fig|92835.4.peg.530"/>
<evidence type="ECO:0000256" key="1">
    <source>
        <dbReference type="ARBA" id="ARBA00023015"/>
    </source>
</evidence>
<dbReference type="PANTHER" id="PTHR47506">
    <property type="entry name" value="TRANSCRIPTIONAL REGULATORY PROTEIN"/>
    <property type="match status" value="1"/>
</dbReference>
<dbReference type="PANTHER" id="PTHR47506:SF6">
    <property type="entry name" value="HTH-TYPE TRANSCRIPTIONAL REPRESSOR NEMR"/>
    <property type="match status" value="1"/>
</dbReference>
<dbReference type="GO" id="GO:0003677">
    <property type="term" value="F:DNA binding"/>
    <property type="evidence" value="ECO:0007669"/>
    <property type="project" value="UniProtKB-UniRule"/>
</dbReference>
<reference evidence="6 7" key="1">
    <citation type="submission" date="2015-02" db="EMBL/GenBank/DDBJ databases">
        <title>Draft genome sequences of ten Microbacterium spp. with emphasis on heavy metal contaminated environments.</title>
        <authorList>
            <person name="Corretto E."/>
        </authorList>
    </citation>
    <scope>NUCLEOTIDE SEQUENCE [LARGE SCALE GENOMIC DNA]</scope>
    <source>
        <strain evidence="6 7">DSM 12510</strain>
    </source>
</reference>
<dbReference type="Gene3D" id="1.10.10.60">
    <property type="entry name" value="Homeodomain-like"/>
    <property type="match status" value="1"/>
</dbReference>
<dbReference type="SUPFAM" id="SSF48498">
    <property type="entry name" value="Tetracyclin repressor-like, C-terminal domain"/>
    <property type="match status" value="1"/>
</dbReference>
<protein>
    <submittedName>
        <fullName evidence="6">HTH-type transcriptional regulator RutR</fullName>
    </submittedName>
</protein>
<dbReference type="Gene3D" id="1.10.357.10">
    <property type="entry name" value="Tetracycline Repressor, domain 2"/>
    <property type="match status" value="1"/>
</dbReference>
<keyword evidence="7" id="KW-1185">Reference proteome</keyword>
<keyword evidence="2 4" id="KW-0238">DNA-binding</keyword>
<dbReference type="RefSeq" id="WP_052682351.1">
    <property type="nucleotide sequence ID" value="NZ_BAAAUP010000002.1"/>
</dbReference>
<keyword evidence="1" id="KW-0805">Transcription regulation</keyword>
<dbReference type="InterPro" id="IPR001647">
    <property type="entry name" value="HTH_TetR"/>
</dbReference>
<dbReference type="InterPro" id="IPR036271">
    <property type="entry name" value="Tet_transcr_reg_TetR-rel_C_sf"/>
</dbReference>
<dbReference type="PROSITE" id="PS50977">
    <property type="entry name" value="HTH_TETR_2"/>
    <property type="match status" value="1"/>
</dbReference>
<dbReference type="SUPFAM" id="SSF46689">
    <property type="entry name" value="Homeodomain-like"/>
    <property type="match status" value="1"/>
</dbReference>
<feature type="domain" description="HTH tetR-type" evidence="5">
    <location>
        <begin position="11"/>
        <end position="71"/>
    </location>
</feature>
<dbReference type="STRING" id="92835.RS81_00516"/>
<dbReference type="InterPro" id="IPR009057">
    <property type="entry name" value="Homeodomain-like_sf"/>
</dbReference>
<comment type="caution">
    <text evidence="6">The sequence shown here is derived from an EMBL/GenBank/DDBJ whole genome shotgun (WGS) entry which is preliminary data.</text>
</comment>
<dbReference type="OrthoDB" id="7505659at2"/>
<accession>A0A0M2HD91</accession>
<sequence length="215" mass="23230">MPARGPYRKTAAKREEILRAALDVVDKNGFSGATVKELAEAVDMSQNGMLYYFGSKDALFLEILRWHDADTAAMIDPEHTDFSIGFANRILDALSYSVAVNGISQLLLSLLIAAGDPEHPAHTYFRERYESFVLYAHQGLSGAQARGEFPADGDPEAAAVILASSFDGLQLMWMYDPSIDVRARMAQLLSSLGVSDAASTETSSAPTGPEAAPIR</sequence>
<organism evidence="6 7">
    <name type="scientific">Microbacterium terrae</name>
    <dbReference type="NCBI Taxonomy" id="69369"/>
    <lineage>
        <taxon>Bacteria</taxon>
        <taxon>Bacillati</taxon>
        <taxon>Actinomycetota</taxon>
        <taxon>Actinomycetes</taxon>
        <taxon>Micrococcales</taxon>
        <taxon>Microbacteriaceae</taxon>
        <taxon>Microbacterium</taxon>
    </lineage>
</organism>